<dbReference type="InterPro" id="IPR011676">
    <property type="entry name" value="DUF1618"/>
</dbReference>
<feature type="region of interest" description="Disordered" evidence="1">
    <location>
        <begin position="418"/>
        <end position="442"/>
    </location>
</feature>
<organism evidence="3 4">
    <name type="scientific">Panicum miliaceum</name>
    <name type="common">Proso millet</name>
    <name type="synonym">Broomcorn millet</name>
    <dbReference type="NCBI Taxonomy" id="4540"/>
    <lineage>
        <taxon>Eukaryota</taxon>
        <taxon>Viridiplantae</taxon>
        <taxon>Streptophyta</taxon>
        <taxon>Embryophyta</taxon>
        <taxon>Tracheophyta</taxon>
        <taxon>Spermatophyta</taxon>
        <taxon>Magnoliopsida</taxon>
        <taxon>Liliopsida</taxon>
        <taxon>Poales</taxon>
        <taxon>Poaceae</taxon>
        <taxon>PACMAD clade</taxon>
        <taxon>Panicoideae</taxon>
        <taxon>Panicodae</taxon>
        <taxon>Paniceae</taxon>
        <taxon>Panicinae</taxon>
        <taxon>Panicum</taxon>
        <taxon>Panicum sect. Panicum</taxon>
    </lineage>
</organism>
<evidence type="ECO:0000256" key="1">
    <source>
        <dbReference type="SAM" id="MobiDB-lite"/>
    </source>
</evidence>
<evidence type="ECO:0000259" key="2">
    <source>
        <dbReference type="Pfam" id="PF07762"/>
    </source>
</evidence>
<name>A0A3L6SLB7_PANMI</name>
<keyword evidence="4" id="KW-1185">Reference proteome</keyword>
<dbReference type="Pfam" id="PF07762">
    <property type="entry name" value="DUF1618"/>
    <property type="match status" value="1"/>
</dbReference>
<protein>
    <recommendedName>
        <fullName evidence="2">DUF1618 domain-containing protein</fullName>
    </recommendedName>
</protein>
<evidence type="ECO:0000313" key="4">
    <source>
        <dbReference type="Proteomes" id="UP000275267"/>
    </source>
</evidence>
<dbReference type="Proteomes" id="UP000275267">
    <property type="component" value="Unassembled WGS sequence"/>
</dbReference>
<comment type="caution">
    <text evidence="3">The sequence shown here is derived from an EMBL/GenBank/DDBJ whole genome shotgun (WGS) entry which is preliminary data.</text>
</comment>
<dbReference type="STRING" id="4540.A0A3L6SLB7"/>
<dbReference type="PANTHER" id="PTHR33074:SF127">
    <property type="entry name" value="OS04G0388000 PROTEIN"/>
    <property type="match status" value="1"/>
</dbReference>
<proteinExistence type="predicted"/>
<evidence type="ECO:0000313" key="3">
    <source>
        <dbReference type="EMBL" id="RLN23421.1"/>
    </source>
</evidence>
<dbReference type="OrthoDB" id="609077at2759"/>
<feature type="domain" description="DUF1618" evidence="2">
    <location>
        <begin position="183"/>
        <end position="270"/>
    </location>
</feature>
<dbReference type="PANTHER" id="PTHR33074">
    <property type="entry name" value="EXPRESSED PROTEIN-RELATED"/>
    <property type="match status" value="1"/>
</dbReference>
<accession>A0A3L6SLB7</accession>
<reference evidence="4" key="1">
    <citation type="journal article" date="2019" name="Nat. Commun.">
        <title>The genome of broomcorn millet.</title>
        <authorList>
            <person name="Zou C."/>
            <person name="Miki D."/>
            <person name="Li D."/>
            <person name="Tang Q."/>
            <person name="Xiao L."/>
            <person name="Rajput S."/>
            <person name="Deng P."/>
            <person name="Jia W."/>
            <person name="Huang R."/>
            <person name="Zhang M."/>
            <person name="Sun Y."/>
            <person name="Hu J."/>
            <person name="Fu X."/>
            <person name="Schnable P.S."/>
            <person name="Li F."/>
            <person name="Zhang H."/>
            <person name="Feng B."/>
            <person name="Zhu X."/>
            <person name="Liu R."/>
            <person name="Schnable J.C."/>
            <person name="Zhu J.-K."/>
            <person name="Zhang H."/>
        </authorList>
    </citation>
    <scope>NUCLEOTIDE SEQUENCE [LARGE SCALE GENOMIC DNA]</scope>
</reference>
<sequence>MTEHEASPSRCSEFPSWVLLDTVAHVRRCENETTAHGTNSAGRPINMSFEVVDPPGLSHYVIDCPDLTEGESTACVSGADGAFLLISVFFPERDGRRMFNDVFVYKAGPGTPSLYRLPQPYPVRLLSKYVGILSCGVAGEHCLVVVPTKSRSTKDPRVSCGADLCYEFDPTKVFSVSGDSLAWVDLQLGILLCKKVDKDPEMLLIQLPTLLAANKEKYLVNSDGYDPSLDPIRDVTFRNGRFRFIEMEFLELADSDTSQPQWRATVFERTIYDEKENKPILNKVISSSPMLDLYHDDVVYMIAKQKPIDPNGWVLAINTKSQKLEEIRSFSAERLCFHRFYLQCAFSKHLSKAPEIHMESMKQLYNGPSSSLDLGTVWASKNSLHIRARGMVSSVLMAELLGLAVAAKVVQALQIQEDRGEEGRRPGRAASRAPAVSHEDGDGHRSLMLFAEV</sequence>
<dbReference type="EMBL" id="PQIB02000004">
    <property type="protein sequence ID" value="RLN23421.1"/>
    <property type="molecule type" value="Genomic_DNA"/>
</dbReference>
<gene>
    <name evidence="3" type="ORF">C2845_PM07G23680</name>
</gene>
<dbReference type="AlphaFoldDB" id="A0A3L6SLB7"/>